<dbReference type="Proteomes" id="UP000692954">
    <property type="component" value="Unassembled WGS sequence"/>
</dbReference>
<name>A0A8S1PA06_9CILI</name>
<reference evidence="1" key="1">
    <citation type="submission" date="2021-01" db="EMBL/GenBank/DDBJ databases">
        <authorList>
            <consortium name="Genoscope - CEA"/>
            <person name="William W."/>
        </authorList>
    </citation>
    <scope>NUCLEOTIDE SEQUENCE</scope>
</reference>
<proteinExistence type="predicted"/>
<dbReference type="AlphaFoldDB" id="A0A8S1PA06"/>
<dbReference type="EMBL" id="CAJJDN010000072">
    <property type="protein sequence ID" value="CAD8099865.1"/>
    <property type="molecule type" value="Genomic_DNA"/>
</dbReference>
<comment type="caution">
    <text evidence="1">The sequence shown here is derived from an EMBL/GenBank/DDBJ whole genome shotgun (WGS) entry which is preliminary data.</text>
</comment>
<organism evidence="1 2">
    <name type="scientific">Paramecium sonneborni</name>
    <dbReference type="NCBI Taxonomy" id="65129"/>
    <lineage>
        <taxon>Eukaryota</taxon>
        <taxon>Sar</taxon>
        <taxon>Alveolata</taxon>
        <taxon>Ciliophora</taxon>
        <taxon>Intramacronucleata</taxon>
        <taxon>Oligohymenophorea</taxon>
        <taxon>Peniculida</taxon>
        <taxon>Parameciidae</taxon>
        <taxon>Paramecium</taxon>
    </lineage>
</organism>
<gene>
    <name evidence="1" type="ORF">PSON_ATCC_30995.1.T0720245</name>
</gene>
<sequence length="138" mass="17065">MNTIKLLNFCFSISNLKKQIYQSFLCNKLQFYYSIKKEYLMQLKYLTPSKFYLIYQCDYLFSQKYRFNFKQKSCYFQLVKFIKLIQQFSSYSKQVLFSKYCFKLNLDEIYNQLISGKKYMKLRRRITLIGFTYILKYS</sequence>
<evidence type="ECO:0000313" key="2">
    <source>
        <dbReference type="Proteomes" id="UP000692954"/>
    </source>
</evidence>
<accession>A0A8S1PA06</accession>
<evidence type="ECO:0000313" key="1">
    <source>
        <dbReference type="EMBL" id="CAD8099865.1"/>
    </source>
</evidence>
<keyword evidence="2" id="KW-1185">Reference proteome</keyword>
<protein>
    <submittedName>
        <fullName evidence="1">Uncharacterized protein</fullName>
    </submittedName>
</protein>